<sequence length="52" mass="5691">DARDRVAAADRVVDEPVELAVHGLEIDGFLRHQVGQVVQADGDAEPVRRFVP</sequence>
<accession>B9TQV7</accession>
<dbReference type="Proteomes" id="UP000008311">
    <property type="component" value="Unassembled WGS sequence"/>
</dbReference>
<keyword evidence="2" id="KW-1185">Reference proteome</keyword>
<gene>
    <name evidence="1" type="ORF">RCOM_2128030</name>
</gene>
<name>B9TQV7_RICCO</name>
<proteinExistence type="predicted"/>
<dbReference type="AlphaFoldDB" id="B9TQV7"/>
<dbReference type="InParanoid" id="B9TQV7"/>
<evidence type="ECO:0000313" key="1">
    <source>
        <dbReference type="EMBL" id="EEF21757.1"/>
    </source>
</evidence>
<feature type="non-terminal residue" evidence="1">
    <location>
        <position position="52"/>
    </location>
</feature>
<organism evidence="1 2">
    <name type="scientific">Ricinus communis</name>
    <name type="common">Castor bean</name>
    <dbReference type="NCBI Taxonomy" id="3988"/>
    <lineage>
        <taxon>Eukaryota</taxon>
        <taxon>Viridiplantae</taxon>
        <taxon>Streptophyta</taxon>
        <taxon>Embryophyta</taxon>
        <taxon>Tracheophyta</taxon>
        <taxon>Spermatophyta</taxon>
        <taxon>Magnoliopsida</taxon>
        <taxon>eudicotyledons</taxon>
        <taxon>Gunneridae</taxon>
        <taxon>Pentapetalae</taxon>
        <taxon>rosids</taxon>
        <taxon>fabids</taxon>
        <taxon>Malpighiales</taxon>
        <taxon>Euphorbiaceae</taxon>
        <taxon>Acalyphoideae</taxon>
        <taxon>Acalypheae</taxon>
        <taxon>Ricinus</taxon>
    </lineage>
</organism>
<evidence type="ECO:0000313" key="2">
    <source>
        <dbReference type="Proteomes" id="UP000008311"/>
    </source>
</evidence>
<reference evidence="2" key="1">
    <citation type="journal article" date="2010" name="Nat. Biotechnol.">
        <title>Draft genome sequence of the oilseed species Ricinus communis.</title>
        <authorList>
            <person name="Chan A.P."/>
            <person name="Crabtree J."/>
            <person name="Zhao Q."/>
            <person name="Lorenzi H."/>
            <person name="Orvis J."/>
            <person name="Puiu D."/>
            <person name="Melake-Berhan A."/>
            <person name="Jones K.M."/>
            <person name="Redman J."/>
            <person name="Chen G."/>
            <person name="Cahoon E.B."/>
            <person name="Gedil M."/>
            <person name="Stanke M."/>
            <person name="Haas B.J."/>
            <person name="Wortman J.R."/>
            <person name="Fraser-Liggett C.M."/>
            <person name="Ravel J."/>
            <person name="Rabinowicz P.D."/>
        </authorList>
    </citation>
    <scope>NUCLEOTIDE SEQUENCE [LARGE SCALE GENOMIC DNA]</scope>
    <source>
        <strain evidence="2">cv. Hale</strain>
    </source>
</reference>
<protein>
    <submittedName>
        <fullName evidence="1">Uncharacterized protein</fullName>
    </submittedName>
</protein>
<feature type="non-terminal residue" evidence="1">
    <location>
        <position position="1"/>
    </location>
</feature>
<dbReference type="EMBL" id="EQ999410">
    <property type="protein sequence ID" value="EEF21757.1"/>
    <property type="molecule type" value="Genomic_DNA"/>
</dbReference>